<evidence type="ECO:0000313" key="6">
    <source>
        <dbReference type="EMBL" id="GAA5052430.1"/>
    </source>
</evidence>
<dbReference type="InterPro" id="IPR027477">
    <property type="entry name" value="Succ_DH/fumarate_Rdtase_cat_sf"/>
</dbReference>
<comment type="cofactor">
    <cofactor evidence="1">
        <name>FAD</name>
        <dbReference type="ChEBI" id="CHEBI:57692"/>
    </cofactor>
</comment>
<keyword evidence="4" id="KW-0560">Oxidoreductase</keyword>
<dbReference type="PANTHER" id="PTHR43400">
    <property type="entry name" value="FUMARATE REDUCTASE"/>
    <property type="match status" value="1"/>
</dbReference>
<dbReference type="InterPro" id="IPR050315">
    <property type="entry name" value="FAD-oxidoreductase_2"/>
</dbReference>
<gene>
    <name evidence="6" type="ORF">GCM10023318_25040</name>
</gene>
<evidence type="ECO:0000256" key="4">
    <source>
        <dbReference type="ARBA" id="ARBA00023002"/>
    </source>
</evidence>
<dbReference type="Proteomes" id="UP001500603">
    <property type="component" value="Unassembled WGS sequence"/>
</dbReference>
<dbReference type="InterPro" id="IPR003953">
    <property type="entry name" value="FAD-dep_OxRdtase_2_FAD-bd"/>
</dbReference>
<sequence length="478" mass="50269">MDEQFDVIVIGGGGAGLAAALAAAQDGASVILFESERAVGGSTQLSAGLFTAAGTSVQRALGIEDSAEKFYQHYMDLNQWMLRPGLIHAFCTNAGPTLEWLLELGVRIPAAVSGNAHQPGLTRAGVEDVWRGHVPKDQGYGLVQVLDRSCRAHGVEVVLGTRVQRLLVEDGHVAGVVADDIEVRGSAVVIATGGFANDPDFVERYFPAARAAGEALFVVAAPGSRGDHLRFGADVDAALTGHGWGLLMPTVYFQRAHHWQSGFPPASRILVDQAGRRFMDEDAPYAVSTGIIDQHGGYGWMIFDERARLGLAPGYTDWATERVAEEVAAGRTVRADSWEELAEAIDVPHAALRASIERWNQHLPSGRDPDFLRHVSLAAKGSPTRLDPIASGPFYAAKILPAELVCTHTGLEIDARAAVLDSTGTPIPGLFAAGEAGGGVLGLRYVGGGNAIANALTMGRLAGNNAAAAHAATKARGN</sequence>
<dbReference type="RefSeq" id="WP_425577593.1">
    <property type="nucleotide sequence ID" value="NZ_BAABJM010000002.1"/>
</dbReference>
<evidence type="ECO:0000313" key="7">
    <source>
        <dbReference type="Proteomes" id="UP001500603"/>
    </source>
</evidence>
<protein>
    <recommendedName>
        <fullName evidence="5">FAD-dependent oxidoreductase 2 FAD-binding domain-containing protein</fullName>
    </recommendedName>
</protein>
<dbReference type="EMBL" id="BAABJM010000002">
    <property type="protein sequence ID" value="GAA5052430.1"/>
    <property type="molecule type" value="Genomic_DNA"/>
</dbReference>
<keyword evidence="7" id="KW-1185">Reference proteome</keyword>
<feature type="domain" description="FAD-dependent oxidoreductase 2 FAD-binding" evidence="5">
    <location>
        <begin position="6"/>
        <end position="451"/>
    </location>
</feature>
<evidence type="ECO:0000259" key="5">
    <source>
        <dbReference type="Pfam" id="PF00890"/>
    </source>
</evidence>
<accession>A0ABP9K6K8</accession>
<proteinExistence type="predicted"/>
<evidence type="ECO:0000256" key="3">
    <source>
        <dbReference type="ARBA" id="ARBA00022827"/>
    </source>
</evidence>
<dbReference type="Gene3D" id="3.90.700.10">
    <property type="entry name" value="Succinate dehydrogenase/fumarate reductase flavoprotein, catalytic domain"/>
    <property type="match status" value="1"/>
</dbReference>
<evidence type="ECO:0000256" key="1">
    <source>
        <dbReference type="ARBA" id="ARBA00001974"/>
    </source>
</evidence>
<evidence type="ECO:0000256" key="2">
    <source>
        <dbReference type="ARBA" id="ARBA00022630"/>
    </source>
</evidence>
<name>A0ABP9K6K8_9NOCA</name>
<dbReference type="SUPFAM" id="SSF56425">
    <property type="entry name" value="Succinate dehydrogenase/fumarate reductase flavoprotein, catalytic domain"/>
    <property type="match status" value="1"/>
</dbReference>
<dbReference type="SUPFAM" id="SSF51905">
    <property type="entry name" value="FAD/NAD(P)-binding domain"/>
    <property type="match status" value="1"/>
</dbReference>
<dbReference type="InterPro" id="IPR036188">
    <property type="entry name" value="FAD/NAD-bd_sf"/>
</dbReference>
<dbReference type="Gene3D" id="3.50.50.60">
    <property type="entry name" value="FAD/NAD(P)-binding domain"/>
    <property type="match status" value="1"/>
</dbReference>
<dbReference type="PANTHER" id="PTHR43400:SF10">
    <property type="entry name" value="3-OXOSTEROID 1-DEHYDROGENASE"/>
    <property type="match status" value="1"/>
</dbReference>
<keyword evidence="3" id="KW-0274">FAD</keyword>
<organism evidence="6 7">
    <name type="scientific">Nocardia callitridis</name>
    <dbReference type="NCBI Taxonomy" id="648753"/>
    <lineage>
        <taxon>Bacteria</taxon>
        <taxon>Bacillati</taxon>
        <taxon>Actinomycetota</taxon>
        <taxon>Actinomycetes</taxon>
        <taxon>Mycobacteriales</taxon>
        <taxon>Nocardiaceae</taxon>
        <taxon>Nocardia</taxon>
    </lineage>
</organism>
<reference evidence="7" key="1">
    <citation type="journal article" date="2019" name="Int. J. Syst. Evol. Microbiol.">
        <title>The Global Catalogue of Microorganisms (GCM) 10K type strain sequencing project: providing services to taxonomists for standard genome sequencing and annotation.</title>
        <authorList>
            <consortium name="The Broad Institute Genomics Platform"/>
            <consortium name="The Broad Institute Genome Sequencing Center for Infectious Disease"/>
            <person name="Wu L."/>
            <person name="Ma J."/>
        </authorList>
    </citation>
    <scope>NUCLEOTIDE SEQUENCE [LARGE SCALE GENOMIC DNA]</scope>
    <source>
        <strain evidence="7">JCM 18298</strain>
    </source>
</reference>
<comment type="caution">
    <text evidence="6">The sequence shown here is derived from an EMBL/GenBank/DDBJ whole genome shotgun (WGS) entry which is preliminary data.</text>
</comment>
<dbReference type="Pfam" id="PF00890">
    <property type="entry name" value="FAD_binding_2"/>
    <property type="match status" value="1"/>
</dbReference>
<dbReference type="PRINTS" id="PR00368">
    <property type="entry name" value="FADPNR"/>
</dbReference>
<keyword evidence="2" id="KW-0285">Flavoprotein</keyword>